<evidence type="ECO:0000313" key="2">
    <source>
        <dbReference type="EMBL" id="NKY19626.1"/>
    </source>
</evidence>
<feature type="domain" description="DUF7373" evidence="1">
    <location>
        <begin position="4"/>
        <end position="191"/>
    </location>
</feature>
<protein>
    <recommendedName>
        <fullName evidence="1">DUF7373 domain-containing protein</fullName>
    </recommendedName>
</protein>
<evidence type="ECO:0000259" key="1">
    <source>
        <dbReference type="Pfam" id="PF24088"/>
    </source>
</evidence>
<dbReference type="Pfam" id="PF24088">
    <property type="entry name" value="DUF7373"/>
    <property type="match status" value="1"/>
</dbReference>
<keyword evidence="3" id="KW-1185">Reference proteome</keyword>
<organism evidence="2 3">
    <name type="scientific">Tsukamurella spumae</name>
    <dbReference type="NCBI Taxonomy" id="44753"/>
    <lineage>
        <taxon>Bacteria</taxon>
        <taxon>Bacillati</taxon>
        <taxon>Actinomycetota</taxon>
        <taxon>Actinomycetes</taxon>
        <taxon>Mycobacteriales</taxon>
        <taxon>Tsukamurellaceae</taxon>
        <taxon>Tsukamurella</taxon>
    </lineage>
</organism>
<sequence>MKASAAADWWQQEAYRLADSVVAPWDVDAAIARKADGETPAPVLGAYLITNSGVPGPHLLPTSKSSVFQGIPIQTGFVSAASDPSGVVLRIGAIRFADATTASRALDALTATPAVPSGAPTGTRVLTEGTLDGKHWLTLGTTRANLLLVSSTSSPSPGRTTDSLVTKALSMQADKIGNYQQSSMDSVTNTPNVPMDTDDKIMEYTVRAGAGTPQPLAGTSASVGYLDGYMTPRTLAMTTVGVKSEIETQAAKYGWELYASRSGVSTTRYRDVDSARRYFSDRFGEGKGVVPGIPAENARCGKVASGGYSCTAWAGGRYTSSAASNTLTKAQQIISAQYLLLQQRPS</sequence>
<evidence type="ECO:0000313" key="3">
    <source>
        <dbReference type="Proteomes" id="UP000582646"/>
    </source>
</evidence>
<dbReference type="AlphaFoldDB" id="A0A846X533"/>
<reference evidence="2 3" key="1">
    <citation type="submission" date="2020-04" db="EMBL/GenBank/DDBJ databases">
        <title>MicrobeNet Type strains.</title>
        <authorList>
            <person name="Nicholson A.C."/>
        </authorList>
    </citation>
    <scope>NUCLEOTIDE SEQUENCE [LARGE SCALE GENOMIC DNA]</scope>
    <source>
        <strain evidence="2 3">DSM 44113</strain>
    </source>
</reference>
<dbReference type="RefSeq" id="WP_168546616.1">
    <property type="nucleotide sequence ID" value="NZ_BAAAKS010000050.1"/>
</dbReference>
<name>A0A846X533_9ACTN</name>
<comment type="caution">
    <text evidence="2">The sequence shown here is derived from an EMBL/GenBank/DDBJ whole genome shotgun (WGS) entry which is preliminary data.</text>
</comment>
<dbReference type="InterPro" id="IPR055797">
    <property type="entry name" value="DUF7373"/>
</dbReference>
<accession>A0A846X533</accession>
<dbReference type="Proteomes" id="UP000582646">
    <property type="component" value="Unassembled WGS sequence"/>
</dbReference>
<proteinExistence type="predicted"/>
<gene>
    <name evidence="2" type="ORF">HF999_14770</name>
</gene>
<dbReference type="EMBL" id="JAAXOQ010000019">
    <property type="protein sequence ID" value="NKY19626.1"/>
    <property type="molecule type" value="Genomic_DNA"/>
</dbReference>